<comment type="catalytic activity">
    <reaction evidence="4 5">
        <text>L-glutaminyl-[peptide chain release factor] + S-adenosyl-L-methionine = N(5)-methyl-L-glutaminyl-[peptide chain release factor] + S-adenosyl-L-homocysteine + H(+)</text>
        <dbReference type="Rhea" id="RHEA:42896"/>
        <dbReference type="Rhea" id="RHEA-COMP:10271"/>
        <dbReference type="Rhea" id="RHEA-COMP:10272"/>
        <dbReference type="ChEBI" id="CHEBI:15378"/>
        <dbReference type="ChEBI" id="CHEBI:30011"/>
        <dbReference type="ChEBI" id="CHEBI:57856"/>
        <dbReference type="ChEBI" id="CHEBI:59789"/>
        <dbReference type="ChEBI" id="CHEBI:61891"/>
        <dbReference type="EC" id="2.1.1.297"/>
    </reaction>
</comment>
<keyword evidence="1 5" id="KW-0489">Methyltransferase</keyword>
<dbReference type="InterPro" id="IPR029063">
    <property type="entry name" value="SAM-dependent_MTases_sf"/>
</dbReference>
<comment type="function">
    <text evidence="5">Methylates the class 1 translation termination release factors RF1/PrfA and RF2/PrfB on the glutamine residue of the universally conserved GGQ motif.</text>
</comment>
<protein>
    <recommendedName>
        <fullName evidence="5">Release factor glutamine methyltransferase</fullName>
        <shortName evidence="5">RF MTase</shortName>
        <ecNumber evidence="5">2.1.1.297</ecNumber>
    </recommendedName>
    <alternativeName>
        <fullName evidence="5">N5-glutamine methyltransferase PrmC</fullName>
    </alternativeName>
    <alternativeName>
        <fullName evidence="5">Protein-(glutamine-N5) MTase PrmC</fullName>
    </alternativeName>
    <alternativeName>
        <fullName evidence="5">Protein-glutamine N-methyltransferase PrmC</fullName>
    </alternativeName>
</protein>
<feature type="binding site" evidence="5">
    <location>
        <begin position="240"/>
        <end position="243"/>
    </location>
    <ligand>
        <name>substrate</name>
    </ligand>
</feature>
<evidence type="ECO:0000256" key="3">
    <source>
        <dbReference type="ARBA" id="ARBA00022691"/>
    </source>
</evidence>
<dbReference type="EMBL" id="LAQJ01000282">
    <property type="protein sequence ID" value="KKO18308.1"/>
    <property type="molecule type" value="Genomic_DNA"/>
</dbReference>
<dbReference type="SUPFAM" id="SSF53335">
    <property type="entry name" value="S-adenosyl-L-methionine-dependent methyltransferases"/>
    <property type="match status" value="1"/>
</dbReference>
<feature type="binding site" evidence="5">
    <location>
        <begin position="169"/>
        <end position="173"/>
    </location>
    <ligand>
        <name>S-adenosyl-L-methionine</name>
        <dbReference type="ChEBI" id="CHEBI:59789"/>
    </ligand>
</feature>
<dbReference type="PANTHER" id="PTHR18895">
    <property type="entry name" value="HEMK METHYLTRANSFERASE"/>
    <property type="match status" value="1"/>
</dbReference>
<dbReference type="InterPro" id="IPR007848">
    <property type="entry name" value="Small_mtfrase_dom"/>
</dbReference>
<evidence type="ECO:0000256" key="1">
    <source>
        <dbReference type="ARBA" id="ARBA00022603"/>
    </source>
</evidence>
<dbReference type="InterPro" id="IPR002052">
    <property type="entry name" value="DNA_methylase_N6_adenine_CS"/>
</dbReference>
<keyword evidence="9" id="KW-1185">Reference proteome</keyword>
<dbReference type="GO" id="GO:0102559">
    <property type="term" value="F:peptide chain release factor N(5)-glutamine methyltransferase activity"/>
    <property type="evidence" value="ECO:0007669"/>
    <property type="project" value="UniProtKB-EC"/>
</dbReference>
<dbReference type="Pfam" id="PF05175">
    <property type="entry name" value="MTS"/>
    <property type="match status" value="1"/>
</dbReference>
<dbReference type="CDD" id="cd02440">
    <property type="entry name" value="AdoMet_MTases"/>
    <property type="match status" value="1"/>
</dbReference>
<dbReference type="Gene3D" id="3.40.50.150">
    <property type="entry name" value="Vaccinia Virus protein VP39"/>
    <property type="match status" value="1"/>
</dbReference>
<comment type="similarity">
    <text evidence="5">Belongs to the protein N5-glutamine methyltransferase family. PrmC subfamily.</text>
</comment>
<evidence type="ECO:0000256" key="2">
    <source>
        <dbReference type="ARBA" id="ARBA00022679"/>
    </source>
</evidence>
<dbReference type="Gene3D" id="1.10.8.10">
    <property type="entry name" value="DNA helicase RuvA subunit, C-terminal domain"/>
    <property type="match status" value="1"/>
</dbReference>
<evidence type="ECO:0000259" key="6">
    <source>
        <dbReference type="Pfam" id="PF05175"/>
    </source>
</evidence>
<feature type="domain" description="Release factor glutamine methyltransferase N-terminal" evidence="7">
    <location>
        <begin position="52"/>
        <end position="120"/>
    </location>
</feature>
<dbReference type="HAMAP" id="MF_02126">
    <property type="entry name" value="RF_methyltr_PrmC"/>
    <property type="match status" value="1"/>
</dbReference>
<evidence type="ECO:0000313" key="9">
    <source>
        <dbReference type="Proteomes" id="UP000034954"/>
    </source>
</evidence>
<evidence type="ECO:0000313" key="8">
    <source>
        <dbReference type="EMBL" id="KKO18308.1"/>
    </source>
</evidence>
<dbReference type="GO" id="GO:0003676">
    <property type="term" value="F:nucleic acid binding"/>
    <property type="evidence" value="ECO:0007669"/>
    <property type="project" value="InterPro"/>
</dbReference>
<reference evidence="8 9" key="1">
    <citation type="journal article" date="2013" name="BMC Microbiol.">
        <title>Identification of the type II cytochrome c maturation pathway in anammox bacteria by comparative genomics.</title>
        <authorList>
            <person name="Ferousi C."/>
            <person name="Speth D.R."/>
            <person name="Reimann J."/>
            <person name="Op den Camp H.J."/>
            <person name="Allen J.W."/>
            <person name="Keltjens J.T."/>
            <person name="Jetten M.S."/>
        </authorList>
    </citation>
    <scope>NUCLEOTIDE SEQUENCE [LARGE SCALE GENOMIC DNA]</scope>
    <source>
        <strain evidence="8">RU1</strain>
    </source>
</reference>
<dbReference type="PANTHER" id="PTHR18895:SF74">
    <property type="entry name" value="MTRF1L RELEASE FACTOR GLUTAMINE METHYLTRANSFERASE"/>
    <property type="match status" value="1"/>
</dbReference>
<accession>A0A0M2UQD9</accession>
<sequence>MKMPSEVFGANASQRDSEQHRNCRAAFSIPHDDPTIASLKNESSGKLTVSGLIRLASRELDARKIDTPLLDAEVILAHLLGCRRIDLYLHPDKPVETDVSTAYQNAIRRRGHNVPVSYITRHAEFMSLDFYVDERVLIPRPETELLVEAVIEKSQNMSCKDEIILVDIGAGSGAIAITLAKKIDKARIFAVDISADALSVARMNAGRHGVLHKITFVCGDTFEPLTAYGLESKVHFIVSNPPYVSSGEFRHLPKEVRDYEPYVALVSGPDGLRMFKRIITHVKAWLRPSGFLLFEVGEKQAQTVLQFLEDTGWFNKTAFIKDYQNINRIVVAQREK</sequence>
<dbReference type="EC" id="2.1.1.297" evidence="5"/>
<name>A0A0M2UQD9_9BACT</name>
<keyword evidence="3 5" id="KW-0949">S-adenosyl-L-methionine</keyword>
<dbReference type="InterPro" id="IPR019874">
    <property type="entry name" value="RF_methyltr_PrmC"/>
</dbReference>
<dbReference type="NCBIfam" id="TIGR03534">
    <property type="entry name" value="RF_mod_PrmC"/>
    <property type="match status" value="1"/>
</dbReference>
<comment type="caution">
    <text evidence="8">The sequence shown here is derived from an EMBL/GenBank/DDBJ whole genome shotgun (WGS) entry which is preliminary data.</text>
</comment>
<evidence type="ECO:0000256" key="4">
    <source>
        <dbReference type="ARBA" id="ARBA00048391"/>
    </source>
</evidence>
<dbReference type="InterPro" id="IPR040758">
    <property type="entry name" value="PrmC_N"/>
</dbReference>
<feature type="binding site" evidence="5">
    <location>
        <position position="240"/>
    </location>
    <ligand>
        <name>S-adenosyl-L-methionine</name>
        <dbReference type="ChEBI" id="CHEBI:59789"/>
    </ligand>
</feature>
<dbReference type="GO" id="GO:0032259">
    <property type="term" value="P:methylation"/>
    <property type="evidence" value="ECO:0007669"/>
    <property type="project" value="UniProtKB-KW"/>
</dbReference>
<keyword evidence="2 5" id="KW-0808">Transferase</keyword>
<dbReference type="InterPro" id="IPR050320">
    <property type="entry name" value="N5-glutamine_MTase"/>
</dbReference>
<dbReference type="Pfam" id="PF17827">
    <property type="entry name" value="PrmC_N"/>
    <property type="match status" value="1"/>
</dbReference>
<dbReference type="PROSITE" id="PS00092">
    <property type="entry name" value="N6_MTASE"/>
    <property type="match status" value="1"/>
</dbReference>
<dbReference type="PATRIC" id="fig|380242.3.peg.3747"/>
<comment type="caution">
    <text evidence="5">Lacks conserved residue(s) required for the propagation of feature annotation.</text>
</comment>
<feature type="binding site" evidence="5">
    <location>
        <position position="192"/>
    </location>
    <ligand>
        <name>S-adenosyl-L-methionine</name>
        <dbReference type="ChEBI" id="CHEBI:59789"/>
    </ligand>
</feature>
<dbReference type="InterPro" id="IPR004556">
    <property type="entry name" value="HemK-like"/>
</dbReference>
<evidence type="ECO:0000259" key="7">
    <source>
        <dbReference type="Pfam" id="PF17827"/>
    </source>
</evidence>
<gene>
    <name evidence="5" type="primary">prmC</name>
    <name evidence="8" type="ORF">BROFUL_03035</name>
</gene>
<proteinExistence type="inferred from homology"/>
<evidence type="ECO:0000256" key="5">
    <source>
        <dbReference type="HAMAP-Rule" id="MF_02126"/>
    </source>
</evidence>
<dbReference type="NCBIfam" id="TIGR00536">
    <property type="entry name" value="hemK_fam"/>
    <property type="match status" value="1"/>
</dbReference>
<organism evidence="8 9">
    <name type="scientific">Candidatus Brocadia fulgida</name>
    <dbReference type="NCBI Taxonomy" id="380242"/>
    <lineage>
        <taxon>Bacteria</taxon>
        <taxon>Pseudomonadati</taxon>
        <taxon>Planctomycetota</taxon>
        <taxon>Candidatus Brocadiia</taxon>
        <taxon>Candidatus Brocadiales</taxon>
        <taxon>Candidatus Brocadiaceae</taxon>
        <taxon>Candidatus Brocadia</taxon>
    </lineage>
</organism>
<feature type="domain" description="Methyltransferase small" evidence="6">
    <location>
        <begin position="161"/>
        <end position="247"/>
    </location>
</feature>
<dbReference type="AlphaFoldDB" id="A0A0M2UQD9"/>
<dbReference type="Proteomes" id="UP000034954">
    <property type="component" value="Unassembled WGS sequence"/>
</dbReference>